<evidence type="ECO:0000256" key="2">
    <source>
        <dbReference type="ARBA" id="ARBA00004186"/>
    </source>
</evidence>
<keyword evidence="17" id="KW-0137">Centromere</keyword>
<comment type="similarity">
    <text evidence="4">Belongs to the TUBGCP family.</text>
</comment>
<evidence type="ECO:0000256" key="16">
    <source>
        <dbReference type="ARBA" id="ARBA00023306"/>
    </source>
</evidence>
<evidence type="ECO:0000259" key="19">
    <source>
        <dbReference type="Pfam" id="PF04130"/>
    </source>
</evidence>
<organism evidence="21 22">
    <name type="scientific">Apiospora kogelbergensis</name>
    <dbReference type="NCBI Taxonomy" id="1337665"/>
    <lineage>
        <taxon>Eukaryota</taxon>
        <taxon>Fungi</taxon>
        <taxon>Dikarya</taxon>
        <taxon>Ascomycota</taxon>
        <taxon>Pezizomycotina</taxon>
        <taxon>Sordariomycetes</taxon>
        <taxon>Xylariomycetidae</taxon>
        <taxon>Amphisphaeriales</taxon>
        <taxon>Apiosporaceae</taxon>
        <taxon>Apiospora</taxon>
    </lineage>
</organism>
<keyword evidence="22" id="KW-1185">Reference proteome</keyword>
<sequence>MSDEDAADVFAIPDFWKASRWLDLPQNPQSEFFASDVQSEVLPDWAREGLESAHFNKSDEFFSIPSALDGLPDFGRREHNNSNSLVEEDYEQDSLSNVDFFSDAWVETRESLLQRPEFKTWDGFAPPEIPPLEPLFLSEAGPAAYDAALQSTKDPLQINNITSNLVETNPYAASLLALALGRASIFFSWDEEKGSFIPDLDKIRVSGFSVQVLLGLQEQCLQCANISRYFSMFVQVTFRTHPSPARVALAKAIDGLLLAIQAKLGVHARDIRSLLQLQSLVQPVHTLLTYFRSLVSRLNKTRNDEHLLSRLFEETQALEYGDDLLGEIMREILSRVTEPWADFSQKWIGIKPEGGNPMSKVGPGKSFVKVDNVLSVDDFGQMNEAADYVLDEDRMPAFVPPEVGRKLFETGRTLRLLRTHHPAHPLCSAEPVNSIKVPELRWHYDWKSIKALQEDVHEYETGLVRVIRSGGQGDVPIRLAPGSAYELQFFGGEGLQLETQFLASMKQMDLPFQPTSETDHLSQLLHERLFDSVRLPEGSGVALSPHWSLLPLLSFGPLVEAQARLINREYMSLLFKAHNLREHIQLQKEFHLLGNGLFCSRLSHALFDPDLETAERQAGVARHGGVMGLRLGGRDSWPPASSEMRLALMGLLSESYRSSSIKRPSASKSQQMPGDLSFAVRDLSEEEIEKCMNPDSLEALDFLRLSYKPPAPLAPIFTPVILIKYDRIFKLLVRVLRLLYITSELFRDTNLRTLQRYGASNASLRFRIEAQHLVASVVAYFFDTGINLRWKSFEERLGQVEKNLGDRSAGHIISPDELRELHEEVLDDIMHTLMLRKRQQPVLKLLEGIFTLILTFAKRAQQLASGQAQQQADEPSEVELYNAFKRKVDVFITVCRGMTEKGGPVTRPTKNETVGDEGKGAVREESSVDQLLLQLEMSGYYGGPAMSVPGPSRNLTLTEELEKLEQSITLTLQEIDHNFSKAHRIVTTSILPLVEQYGEHSKNVWEASKFWKQFFEASANVSLSGYEELANEGDTTTADQTTRLEDTTTTSDGGYADQTGQSMADDDQSTFHEQQQQQQQTQHRHREIEDSLLDDGTLTGSTPRPPATKSMRPGQEMQFANFGSPYDDLRRELKGEEEEGYKMGDHTTGSDLFGGVADDDADETTQQLRQERLPDMSMTPNSSALLEAPTPTLGGGPRTNLFGTNTKDTNKDPLLHRLLDKNYRIQATPHKTGGRTPNKGGADLPEEDRTRRALWQDSPQSSPEMAAPTLRTNLYSAMSPLKGQRGRPAAAAAGSSGEAPRTPGVSVQTPATAKKRDVFAEYRSGGDGSGKDKGKGKGKYDPDEITWDSDDEDDEFFGGMSPPKTIQFALPPSKLMQTPAREASKRIVDDILLTAGAAPEYGSTPEHSPTMVQMNHDILDDTF</sequence>
<evidence type="ECO:0000256" key="10">
    <source>
        <dbReference type="ARBA" id="ARBA00022701"/>
    </source>
</evidence>
<evidence type="ECO:0000256" key="5">
    <source>
        <dbReference type="ARBA" id="ARBA00010731"/>
    </source>
</evidence>
<feature type="compositionally biased region" description="Basic and acidic residues" evidence="18">
    <location>
        <begin position="1329"/>
        <end position="1342"/>
    </location>
</feature>
<feature type="region of interest" description="Disordered" evidence="18">
    <location>
        <begin position="1226"/>
        <end position="1247"/>
    </location>
</feature>
<comment type="similarity">
    <text evidence="5">Belongs to the DASH complex ASK1 family.</text>
</comment>
<evidence type="ECO:0000256" key="11">
    <source>
        <dbReference type="ARBA" id="ARBA00022776"/>
    </source>
</evidence>
<dbReference type="Pfam" id="PF04130">
    <property type="entry name" value="GCP_C_terminal"/>
    <property type="match status" value="1"/>
</dbReference>
<dbReference type="GO" id="GO:0007020">
    <property type="term" value="P:microtubule nucleation"/>
    <property type="evidence" value="ECO:0007669"/>
    <property type="project" value="UniProtKB-ARBA"/>
</dbReference>
<feature type="domain" description="Gamma tubulin complex component C-terminal" evidence="19">
    <location>
        <begin position="580"/>
        <end position="941"/>
    </location>
</feature>
<feature type="region of interest" description="Disordered" evidence="18">
    <location>
        <begin position="1188"/>
        <end position="1212"/>
    </location>
</feature>
<evidence type="ECO:0000256" key="3">
    <source>
        <dbReference type="ARBA" id="ARBA00004629"/>
    </source>
</evidence>
<feature type="compositionally biased region" description="Low complexity" evidence="18">
    <location>
        <begin position="1034"/>
        <end position="1052"/>
    </location>
</feature>
<evidence type="ECO:0000256" key="7">
    <source>
        <dbReference type="ARBA" id="ARBA00022454"/>
    </source>
</evidence>
<accession>A0AAW0QMF2</accession>
<feature type="region of interest" description="Disordered" evidence="18">
    <location>
        <begin position="1280"/>
        <end position="1348"/>
    </location>
</feature>
<evidence type="ECO:0000256" key="6">
    <source>
        <dbReference type="ARBA" id="ARBA00014520"/>
    </source>
</evidence>
<dbReference type="GO" id="GO:0042729">
    <property type="term" value="C:DASH complex"/>
    <property type="evidence" value="ECO:0007669"/>
    <property type="project" value="InterPro"/>
</dbReference>
<reference evidence="21 22" key="1">
    <citation type="submission" date="2023-01" db="EMBL/GenBank/DDBJ databases">
        <title>Analysis of 21 Apiospora genomes using comparative genomics revels a genus with tremendous synthesis potential of carbohydrate active enzymes and secondary metabolites.</title>
        <authorList>
            <person name="Sorensen T."/>
        </authorList>
    </citation>
    <scope>NUCLEOTIDE SEQUENCE [LARGE SCALE GENOMIC DNA]</scope>
    <source>
        <strain evidence="21 22">CBS 117206</strain>
    </source>
</reference>
<evidence type="ECO:0000256" key="17">
    <source>
        <dbReference type="ARBA" id="ARBA00023328"/>
    </source>
</evidence>
<keyword evidence="7" id="KW-0158">Chromosome</keyword>
<dbReference type="Gene3D" id="1.20.120.1900">
    <property type="entry name" value="Gamma-tubulin complex, C-terminal domain"/>
    <property type="match status" value="1"/>
</dbReference>
<evidence type="ECO:0000256" key="15">
    <source>
        <dbReference type="ARBA" id="ARBA00023242"/>
    </source>
</evidence>
<evidence type="ECO:0000256" key="12">
    <source>
        <dbReference type="ARBA" id="ARBA00022829"/>
    </source>
</evidence>
<protein>
    <recommendedName>
        <fullName evidence="6">DASH complex subunit ASK1</fullName>
    </recommendedName>
</protein>
<dbReference type="GO" id="GO:0008608">
    <property type="term" value="P:attachment of spindle microtubules to kinetochore"/>
    <property type="evidence" value="ECO:0007669"/>
    <property type="project" value="InterPro"/>
</dbReference>
<dbReference type="InterPro" id="IPR013964">
    <property type="entry name" value="DASH_Ask1"/>
</dbReference>
<dbReference type="GO" id="GO:0043015">
    <property type="term" value="F:gamma-tubulin binding"/>
    <property type="evidence" value="ECO:0007669"/>
    <property type="project" value="InterPro"/>
</dbReference>
<evidence type="ECO:0000313" key="21">
    <source>
        <dbReference type="EMBL" id="KAK8106406.1"/>
    </source>
</evidence>
<dbReference type="Pfam" id="PF17681">
    <property type="entry name" value="GCP_N_terminal"/>
    <property type="match status" value="1"/>
</dbReference>
<feature type="domain" description="Gamma tubulin complex component protein N-terminal" evidence="20">
    <location>
        <begin position="175"/>
        <end position="575"/>
    </location>
</feature>
<name>A0AAW0QMF2_9PEZI</name>
<comment type="caution">
    <text evidence="21">The sequence shown here is derived from an EMBL/GenBank/DDBJ whole genome shotgun (WGS) entry which is preliminary data.</text>
</comment>
<keyword evidence="8" id="KW-0963">Cytoplasm</keyword>
<evidence type="ECO:0000313" key="22">
    <source>
        <dbReference type="Proteomes" id="UP001392437"/>
    </source>
</evidence>
<dbReference type="GO" id="GO:0005874">
    <property type="term" value="C:microtubule"/>
    <property type="evidence" value="ECO:0007669"/>
    <property type="project" value="UniProtKB-KW"/>
</dbReference>
<dbReference type="InterPro" id="IPR041470">
    <property type="entry name" value="GCP_N"/>
</dbReference>
<dbReference type="InterPro" id="IPR042241">
    <property type="entry name" value="GCP_C_sf"/>
</dbReference>
<evidence type="ECO:0000256" key="9">
    <source>
        <dbReference type="ARBA" id="ARBA00022618"/>
    </source>
</evidence>
<keyword evidence="12" id="KW-0159">Chromosome partition</keyword>
<dbReference type="GO" id="GO:0000930">
    <property type="term" value="C:gamma-tubulin complex"/>
    <property type="evidence" value="ECO:0007669"/>
    <property type="project" value="UniProtKB-ARBA"/>
</dbReference>
<keyword evidence="10" id="KW-0493">Microtubule</keyword>
<keyword evidence="15" id="KW-0539">Nucleus</keyword>
<evidence type="ECO:0000256" key="8">
    <source>
        <dbReference type="ARBA" id="ARBA00022490"/>
    </source>
</evidence>
<dbReference type="PANTHER" id="PTHR28200:SF1">
    <property type="entry name" value="DASH COMPLEX SUBUNIT ASK1"/>
    <property type="match status" value="1"/>
</dbReference>
<evidence type="ECO:0000256" key="18">
    <source>
        <dbReference type="SAM" id="MobiDB-lite"/>
    </source>
</evidence>
<keyword evidence="13" id="KW-0995">Kinetochore</keyword>
<evidence type="ECO:0000259" key="20">
    <source>
        <dbReference type="Pfam" id="PF17681"/>
    </source>
</evidence>
<dbReference type="GO" id="GO:0072686">
    <property type="term" value="C:mitotic spindle"/>
    <property type="evidence" value="ECO:0007669"/>
    <property type="project" value="InterPro"/>
</dbReference>
<evidence type="ECO:0000256" key="13">
    <source>
        <dbReference type="ARBA" id="ARBA00022838"/>
    </source>
</evidence>
<dbReference type="Pfam" id="PF08655">
    <property type="entry name" value="DASH_Ask1"/>
    <property type="match status" value="1"/>
</dbReference>
<keyword evidence="14" id="KW-0206">Cytoskeleton</keyword>
<evidence type="ECO:0000256" key="14">
    <source>
        <dbReference type="ARBA" id="ARBA00023212"/>
    </source>
</evidence>
<comment type="subcellular location">
    <subcellularLocation>
        <location evidence="3">Chromosome</location>
        <location evidence="3">Centromere</location>
        <location evidence="3">Kinetochore</location>
    </subcellularLocation>
    <subcellularLocation>
        <location evidence="2">Cytoplasm</location>
        <location evidence="2">Cytoskeleton</location>
        <location evidence="2">Spindle</location>
    </subcellularLocation>
    <subcellularLocation>
        <location evidence="1">Nucleus</location>
    </subcellularLocation>
</comment>
<dbReference type="InterPro" id="IPR040457">
    <property type="entry name" value="GCP_C"/>
</dbReference>
<dbReference type="PANTHER" id="PTHR28200">
    <property type="entry name" value="DASH COMPLEX SUBUNIT ASK1"/>
    <property type="match status" value="1"/>
</dbReference>
<dbReference type="EMBL" id="JAQQWP010000008">
    <property type="protein sequence ID" value="KAK8106406.1"/>
    <property type="molecule type" value="Genomic_DNA"/>
</dbReference>
<keyword evidence="11" id="KW-0498">Mitosis</keyword>
<dbReference type="GO" id="GO:0044732">
    <property type="term" value="C:mitotic spindle pole body"/>
    <property type="evidence" value="ECO:0007669"/>
    <property type="project" value="TreeGrafter"/>
</dbReference>
<feature type="region of interest" description="Disordered" evidence="18">
    <location>
        <begin position="1031"/>
        <end position="1165"/>
    </location>
</feature>
<evidence type="ECO:0000256" key="4">
    <source>
        <dbReference type="ARBA" id="ARBA00010337"/>
    </source>
</evidence>
<evidence type="ECO:0000256" key="1">
    <source>
        <dbReference type="ARBA" id="ARBA00004123"/>
    </source>
</evidence>
<dbReference type="GO" id="GO:0051301">
    <property type="term" value="P:cell division"/>
    <property type="evidence" value="ECO:0007669"/>
    <property type="project" value="UniProtKB-KW"/>
</dbReference>
<feature type="compositionally biased region" description="Basic and acidic residues" evidence="18">
    <location>
        <begin position="1127"/>
        <end position="1145"/>
    </location>
</feature>
<proteinExistence type="inferred from homology"/>
<feature type="compositionally biased region" description="Low complexity" evidence="18">
    <location>
        <begin position="1286"/>
        <end position="1301"/>
    </location>
</feature>
<keyword evidence="9" id="KW-0132">Cell division</keyword>
<dbReference type="FunFam" id="1.20.120.1900:FF:000013">
    <property type="entry name" value="Spindle pole body component"/>
    <property type="match status" value="1"/>
</dbReference>
<dbReference type="Proteomes" id="UP001392437">
    <property type="component" value="Unassembled WGS sequence"/>
</dbReference>
<keyword evidence="16" id="KW-0131">Cell cycle</keyword>
<gene>
    <name evidence="21" type="ORF">PG999_009765</name>
</gene>